<dbReference type="PROSITE" id="PS51318">
    <property type="entry name" value="TAT"/>
    <property type="match status" value="1"/>
</dbReference>
<evidence type="ECO:0000256" key="1">
    <source>
        <dbReference type="SAM" id="MobiDB-lite"/>
    </source>
</evidence>
<feature type="signal peptide" evidence="2">
    <location>
        <begin position="1"/>
        <end position="28"/>
    </location>
</feature>
<protein>
    <submittedName>
        <fullName evidence="4">DUF4232 domain-containing protein</fullName>
    </submittedName>
</protein>
<dbReference type="InterPro" id="IPR025326">
    <property type="entry name" value="DUF4232"/>
</dbReference>
<comment type="caution">
    <text evidence="4">The sequence shown here is derived from an EMBL/GenBank/DDBJ whole genome shotgun (WGS) entry which is preliminary data.</text>
</comment>
<dbReference type="Pfam" id="PF14016">
    <property type="entry name" value="DUF4232"/>
    <property type="match status" value="1"/>
</dbReference>
<keyword evidence="5" id="KW-1185">Reference proteome</keyword>
<accession>A0A9X2SMU4</accession>
<feature type="chain" id="PRO_5040734544" evidence="2">
    <location>
        <begin position="29"/>
        <end position="181"/>
    </location>
</feature>
<feature type="compositionally biased region" description="Polar residues" evidence="1">
    <location>
        <begin position="127"/>
        <end position="144"/>
    </location>
</feature>
<proteinExistence type="predicted"/>
<sequence>MSARPSIRRTVTALAVTGAAATAVVAAAGTAAAMPTDFRCTSSQVDTTLVAGSPGAGQRYAFVQFTAKPGETCTLQGALPVALADAPGVTVTADPAAADAPSVTVTEGAPASMLLHWTGIEAAESQVEPSSVTVTAPQTTTPRGDTSDPAITLPWNQGPLDDSAEAHALTVGAVTAGPAQP</sequence>
<feature type="region of interest" description="Disordered" evidence="1">
    <location>
        <begin position="124"/>
        <end position="162"/>
    </location>
</feature>
<gene>
    <name evidence="4" type="ORF">M8542_34710</name>
</gene>
<dbReference type="EMBL" id="JAMXQV010000022">
    <property type="protein sequence ID" value="MCR6487989.1"/>
    <property type="molecule type" value="Genomic_DNA"/>
</dbReference>
<evidence type="ECO:0000256" key="2">
    <source>
        <dbReference type="SAM" id="SignalP"/>
    </source>
</evidence>
<feature type="domain" description="DUF4232" evidence="3">
    <location>
        <begin position="40"/>
        <end position="156"/>
    </location>
</feature>
<dbReference type="InterPro" id="IPR006311">
    <property type="entry name" value="TAT_signal"/>
</dbReference>
<dbReference type="AlphaFoldDB" id="A0A9X2SMU4"/>
<name>A0A9X2SMU4_9PSEU</name>
<evidence type="ECO:0000259" key="3">
    <source>
        <dbReference type="Pfam" id="PF14016"/>
    </source>
</evidence>
<dbReference type="Proteomes" id="UP001144096">
    <property type="component" value="Unassembled WGS sequence"/>
</dbReference>
<dbReference type="RefSeq" id="WP_257924554.1">
    <property type="nucleotide sequence ID" value="NZ_JAMXQV010000022.1"/>
</dbReference>
<evidence type="ECO:0000313" key="5">
    <source>
        <dbReference type="Proteomes" id="UP001144096"/>
    </source>
</evidence>
<reference evidence="4" key="1">
    <citation type="submission" date="2022-06" db="EMBL/GenBank/DDBJ databases">
        <title>Amycolatopsis iheyaensis sp. nov., a new species of the genus Amycolatopsis isolated from soil in Iheya island, Japan.</title>
        <authorList>
            <person name="Ngamcharungchit C."/>
            <person name="Kanto H."/>
            <person name="Take A."/>
            <person name="Intra B."/>
            <person name="Matsumoto A."/>
            <person name="Panbangred W."/>
            <person name="Inahashi Y."/>
        </authorList>
    </citation>
    <scope>NUCLEOTIDE SEQUENCE</scope>
    <source>
        <strain evidence="4">OK19-0408</strain>
    </source>
</reference>
<keyword evidence="2" id="KW-0732">Signal</keyword>
<organism evidence="4 5">
    <name type="scientific">Amycolatopsis iheyensis</name>
    <dbReference type="NCBI Taxonomy" id="2945988"/>
    <lineage>
        <taxon>Bacteria</taxon>
        <taxon>Bacillati</taxon>
        <taxon>Actinomycetota</taxon>
        <taxon>Actinomycetes</taxon>
        <taxon>Pseudonocardiales</taxon>
        <taxon>Pseudonocardiaceae</taxon>
        <taxon>Amycolatopsis</taxon>
    </lineage>
</organism>
<evidence type="ECO:0000313" key="4">
    <source>
        <dbReference type="EMBL" id="MCR6487989.1"/>
    </source>
</evidence>